<dbReference type="RefSeq" id="WP_074814746.1">
    <property type="nucleotide sequence ID" value="NZ_FNTI01000001.1"/>
</dbReference>
<feature type="chain" id="PRO_5030032076" evidence="2">
    <location>
        <begin position="27"/>
        <end position="106"/>
    </location>
</feature>
<feature type="region of interest" description="Disordered" evidence="1">
    <location>
        <begin position="30"/>
        <end position="55"/>
    </location>
</feature>
<name>A0A1M7KJH1_9BRAD</name>
<dbReference type="PROSITE" id="PS51318">
    <property type="entry name" value="TAT"/>
    <property type="match status" value="1"/>
</dbReference>
<dbReference type="AlphaFoldDB" id="A0A1M7KJH1"/>
<sequence length="106" mass="12911">MERRHFLKLAIGFAAGAAALAASAQAAPLMPHPLTEGGQLPNNAEAHPAVTSGDEVDRLQPEEVRWGRHWGHRRHWGWRRRHWGWRRRHWGWHRRRWHRRWRRRYW</sequence>
<proteinExistence type="predicted"/>
<protein>
    <submittedName>
        <fullName evidence="3">Tat (Twin-arginine translocation) pathway signal sequence</fullName>
    </submittedName>
</protein>
<gene>
    <name evidence="3" type="ORF">SAMN05444171_0338</name>
</gene>
<dbReference type="OrthoDB" id="8256253at2"/>
<accession>A0A1M7KJH1</accession>
<evidence type="ECO:0000256" key="2">
    <source>
        <dbReference type="SAM" id="SignalP"/>
    </source>
</evidence>
<evidence type="ECO:0000313" key="3">
    <source>
        <dbReference type="EMBL" id="SEB96562.1"/>
    </source>
</evidence>
<reference evidence="3 4" key="1">
    <citation type="submission" date="2016-10" db="EMBL/GenBank/DDBJ databases">
        <authorList>
            <person name="de Groot N.N."/>
        </authorList>
    </citation>
    <scope>NUCLEOTIDE SEQUENCE [LARGE SCALE GENOMIC DNA]</scope>
    <source>
        <strain evidence="3 4">GAS522</strain>
    </source>
</reference>
<evidence type="ECO:0000256" key="1">
    <source>
        <dbReference type="SAM" id="MobiDB-lite"/>
    </source>
</evidence>
<organism evidence="3 4">
    <name type="scientific">Bradyrhizobium lablabi</name>
    <dbReference type="NCBI Taxonomy" id="722472"/>
    <lineage>
        <taxon>Bacteria</taxon>
        <taxon>Pseudomonadati</taxon>
        <taxon>Pseudomonadota</taxon>
        <taxon>Alphaproteobacteria</taxon>
        <taxon>Hyphomicrobiales</taxon>
        <taxon>Nitrobacteraceae</taxon>
        <taxon>Bradyrhizobium</taxon>
    </lineage>
</organism>
<dbReference type="Proteomes" id="UP000183208">
    <property type="component" value="Unassembled WGS sequence"/>
</dbReference>
<dbReference type="NCBIfam" id="TIGR01409">
    <property type="entry name" value="TAT_signal_seq"/>
    <property type="match status" value="1"/>
</dbReference>
<evidence type="ECO:0000313" key="4">
    <source>
        <dbReference type="Proteomes" id="UP000183208"/>
    </source>
</evidence>
<feature type="signal peptide" evidence="2">
    <location>
        <begin position="1"/>
        <end position="26"/>
    </location>
</feature>
<dbReference type="EMBL" id="FNTI01000001">
    <property type="protein sequence ID" value="SEB96562.1"/>
    <property type="molecule type" value="Genomic_DNA"/>
</dbReference>
<dbReference type="InterPro" id="IPR006311">
    <property type="entry name" value="TAT_signal"/>
</dbReference>
<keyword evidence="2" id="KW-0732">Signal</keyword>
<dbReference type="InterPro" id="IPR019546">
    <property type="entry name" value="TAT_signal_bac_arc"/>
</dbReference>